<feature type="transmembrane region" description="Helical" evidence="1">
    <location>
        <begin position="76"/>
        <end position="94"/>
    </location>
</feature>
<keyword evidence="1" id="KW-1133">Transmembrane helix</keyword>
<organism evidence="2 3">
    <name type="scientific">Treponema ruminis</name>
    <dbReference type="NCBI Taxonomy" id="744515"/>
    <lineage>
        <taxon>Bacteria</taxon>
        <taxon>Pseudomonadati</taxon>
        <taxon>Spirochaetota</taxon>
        <taxon>Spirochaetia</taxon>
        <taxon>Spirochaetales</taxon>
        <taxon>Treponemataceae</taxon>
        <taxon>Treponema</taxon>
    </lineage>
</organism>
<keyword evidence="1" id="KW-0812">Transmembrane</keyword>
<feature type="transmembrane region" description="Helical" evidence="1">
    <location>
        <begin position="100"/>
        <end position="123"/>
    </location>
</feature>
<proteinExistence type="predicted"/>
<dbReference type="RefSeq" id="WP_184659041.1">
    <property type="nucleotide sequence ID" value="NZ_CP031518.1"/>
</dbReference>
<name>A0A7W8LM28_9SPIR</name>
<keyword evidence="3" id="KW-1185">Reference proteome</keyword>
<keyword evidence="1" id="KW-0472">Membrane</keyword>
<dbReference type="AlphaFoldDB" id="A0A7W8LM28"/>
<evidence type="ECO:0000313" key="3">
    <source>
        <dbReference type="Proteomes" id="UP000518887"/>
    </source>
</evidence>
<comment type="caution">
    <text evidence="2">The sequence shown here is derived from an EMBL/GenBank/DDBJ whole genome shotgun (WGS) entry which is preliminary data.</text>
</comment>
<gene>
    <name evidence="2" type="ORF">HNP76_001464</name>
</gene>
<dbReference type="EMBL" id="JACHFQ010000004">
    <property type="protein sequence ID" value="MBB5226096.1"/>
    <property type="molecule type" value="Genomic_DNA"/>
</dbReference>
<dbReference type="Proteomes" id="UP000518887">
    <property type="component" value="Unassembled WGS sequence"/>
</dbReference>
<evidence type="ECO:0008006" key="4">
    <source>
        <dbReference type="Google" id="ProtNLM"/>
    </source>
</evidence>
<sequence length="138" mass="15934">MKNEACEKNMDKFLALDKYERIPLGVTLHFLACKKCRSQARYLTLAERYASEPIRSRPIKDMIESIPIKPVSMAKWIISGILMILMIVFTGIFLNKSESSIFAIIMNINFGLIITAYCTIFVATNMDFFMKKSSKFWK</sequence>
<evidence type="ECO:0000256" key="1">
    <source>
        <dbReference type="SAM" id="Phobius"/>
    </source>
</evidence>
<protein>
    <recommendedName>
        <fullName evidence="4">Zinc-finger domain-containing protein</fullName>
    </recommendedName>
</protein>
<reference evidence="2 3" key="1">
    <citation type="submission" date="2020-08" db="EMBL/GenBank/DDBJ databases">
        <title>Genomic Encyclopedia of Type Strains, Phase IV (KMG-IV): sequencing the most valuable type-strain genomes for metagenomic binning, comparative biology and taxonomic classification.</title>
        <authorList>
            <person name="Goeker M."/>
        </authorList>
    </citation>
    <scope>NUCLEOTIDE SEQUENCE [LARGE SCALE GENOMIC DNA]</scope>
    <source>
        <strain evidence="2 3">DSM 103462</strain>
    </source>
</reference>
<accession>A0A7W8LM28</accession>
<evidence type="ECO:0000313" key="2">
    <source>
        <dbReference type="EMBL" id="MBB5226096.1"/>
    </source>
</evidence>